<dbReference type="EMBL" id="RCMV01000154">
    <property type="protein sequence ID" value="KAG3223169.1"/>
    <property type="molecule type" value="Genomic_DNA"/>
</dbReference>
<gene>
    <name evidence="1" type="ORF">PC129_g6140</name>
</gene>
<accession>A0A8T1IEF8</accession>
<sequence length="307" mass="35218">MLDNQNPCGRYDGKELAEHTKSLRNTADIKLPSLSKKEDYQAWFSEVPLHFEIPLLGKITCGAERFDSVEGYQRPKYAEWYKARKVKAVSALALSLSVDLRTTFKIDSIRDQMGAPSLLWQRITEHFEAGDGVNPGYLRRELLNRQLFYYLAQGLSSGSQGSMFEPGHNIDDAKDLTRDRMTEDCTEVNDKDLEMYTEFYLNEDTRLCLVEKSGENQCVGKLEPAGRHHVDVHHQEDQSHNGVATHHREVLLDRSFVGVRHLVEVRHLVGVRRLGDVLCHDGHRRVGARRQETVLDCVGHQREDDRH</sequence>
<dbReference type="VEuPathDB" id="FungiDB:PC110_g17534"/>
<evidence type="ECO:0000313" key="2">
    <source>
        <dbReference type="Proteomes" id="UP000760860"/>
    </source>
</evidence>
<reference evidence="1" key="1">
    <citation type="submission" date="2018-05" db="EMBL/GenBank/DDBJ databases">
        <title>Effector identification in a new, highly contiguous assembly of the strawberry crown rot pathogen Phytophthora cactorum.</title>
        <authorList>
            <person name="Armitage A.D."/>
            <person name="Nellist C.F."/>
            <person name="Bates H."/>
            <person name="Vickerstaff R.J."/>
            <person name="Harrison R.J."/>
        </authorList>
    </citation>
    <scope>NUCLEOTIDE SEQUENCE</scope>
    <source>
        <strain evidence="1">P421</strain>
    </source>
</reference>
<protein>
    <submittedName>
        <fullName evidence="1">Uncharacterized protein</fullName>
    </submittedName>
</protein>
<evidence type="ECO:0000313" key="1">
    <source>
        <dbReference type="EMBL" id="KAG3223169.1"/>
    </source>
</evidence>
<dbReference type="VEuPathDB" id="FungiDB:PC110_g17535"/>
<proteinExistence type="predicted"/>
<name>A0A8T1IEF8_9STRA</name>
<comment type="caution">
    <text evidence="1">The sequence shown here is derived from an EMBL/GenBank/DDBJ whole genome shotgun (WGS) entry which is preliminary data.</text>
</comment>
<dbReference type="Proteomes" id="UP000760860">
    <property type="component" value="Unassembled WGS sequence"/>
</dbReference>
<dbReference type="AlphaFoldDB" id="A0A8T1IEF8"/>
<organism evidence="1 2">
    <name type="scientific">Phytophthora cactorum</name>
    <dbReference type="NCBI Taxonomy" id="29920"/>
    <lineage>
        <taxon>Eukaryota</taxon>
        <taxon>Sar</taxon>
        <taxon>Stramenopiles</taxon>
        <taxon>Oomycota</taxon>
        <taxon>Peronosporomycetes</taxon>
        <taxon>Peronosporales</taxon>
        <taxon>Peronosporaceae</taxon>
        <taxon>Phytophthora</taxon>
    </lineage>
</organism>